<evidence type="ECO:0000313" key="2">
    <source>
        <dbReference type="EMBL" id="QBR48397.1"/>
    </source>
</evidence>
<sequence>MFTVLDLVNHYLGYFTTNSKTKGRIYTVVAAGGVWYLLYLAYRFFANGRYLRGMFIASLFVLLLYFVILNILYYFTQQTTKWDVSPHIEKILGGPHLEEDTKKESIIVPGNGIYQSQNVMTGVIQSDNIQQRHVTTLAQELKQLGMMNSDYGHLGEQAQRQIIAQRDVIFANHPGTLLPYFDMVVTAEGETKIMGGVNQLQAHDLGTLTMVGMTPTNQALSHYRLALASVLITGGSGHQATRTELSDIERPYKIQAVVAYDKKK</sequence>
<protein>
    <submittedName>
        <fullName evidence="2">Uncharacterized protein</fullName>
    </submittedName>
</protein>
<organism evidence="2 3">
    <name type="scientific">Leuconostoc kimchii</name>
    <dbReference type="NCBI Taxonomy" id="136609"/>
    <lineage>
        <taxon>Bacteria</taxon>
        <taxon>Bacillati</taxon>
        <taxon>Bacillota</taxon>
        <taxon>Bacilli</taxon>
        <taxon>Lactobacillales</taxon>
        <taxon>Lactobacillaceae</taxon>
        <taxon>Leuconostoc</taxon>
    </lineage>
</organism>
<gene>
    <name evidence="2" type="ORF">EW139_09830</name>
</gene>
<keyword evidence="1" id="KW-0812">Transmembrane</keyword>
<feature type="transmembrane region" description="Helical" evidence="1">
    <location>
        <begin position="25"/>
        <end position="42"/>
    </location>
</feature>
<evidence type="ECO:0000256" key="1">
    <source>
        <dbReference type="SAM" id="Phobius"/>
    </source>
</evidence>
<keyword evidence="1" id="KW-1133">Transmembrane helix</keyword>
<dbReference type="RefSeq" id="WP_013103303.1">
    <property type="nucleotide sequence ID" value="NZ_CP037939.1"/>
</dbReference>
<accession>A0ABX5SPP8</accession>
<dbReference type="Pfam" id="PF20386">
    <property type="entry name" value="DUF6681"/>
    <property type="match status" value="1"/>
</dbReference>
<feature type="transmembrane region" description="Helical" evidence="1">
    <location>
        <begin position="54"/>
        <end position="75"/>
    </location>
</feature>
<name>A0ABX5SPP8_9LACO</name>
<dbReference type="EMBL" id="CP037939">
    <property type="protein sequence ID" value="QBR48397.1"/>
    <property type="molecule type" value="Genomic_DNA"/>
</dbReference>
<dbReference type="Proteomes" id="UP000295756">
    <property type="component" value="Chromosome"/>
</dbReference>
<reference evidence="2 3" key="1">
    <citation type="submission" date="2019-03" db="EMBL/GenBank/DDBJ databases">
        <title>Complete Genome Sequence of Leuconostoc kimchii strain NKJ218 Isolated from Homemade Kimchi.</title>
        <authorList>
            <person name="Jung J.Y."/>
            <person name="Jin H.M."/>
            <person name="Jung J.-W."/>
            <person name="Lee S.-Y."/>
            <person name="Ryu B.-G."/>
            <person name="Han S.-S."/>
            <person name="Kang H.K."/>
            <person name="Choi H.W."/>
            <person name="Chung E.J."/>
            <person name="Choi K.-M."/>
        </authorList>
    </citation>
    <scope>NUCLEOTIDE SEQUENCE [LARGE SCALE GENOMIC DNA]</scope>
    <source>
        <strain evidence="2 3">NKJ218</strain>
    </source>
</reference>
<evidence type="ECO:0000313" key="3">
    <source>
        <dbReference type="Proteomes" id="UP000295756"/>
    </source>
</evidence>
<dbReference type="InterPro" id="IPR046503">
    <property type="entry name" value="DUF6681"/>
</dbReference>
<keyword evidence="3" id="KW-1185">Reference proteome</keyword>
<proteinExistence type="predicted"/>
<keyword evidence="1" id="KW-0472">Membrane</keyword>